<gene>
    <name evidence="2" type="ORF">CDAR_290431</name>
</gene>
<feature type="compositionally biased region" description="Polar residues" evidence="1">
    <location>
        <begin position="14"/>
        <end position="28"/>
    </location>
</feature>
<evidence type="ECO:0000256" key="1">
    <source>
        <dbReference type="SAM" id="MobiDB-lite"/>
    </source>
</evidence>
<name>A0AAV4N4C4_9ARAC</name>
<organism evidence="2 3">
    <name type="scientific">Caerostris darwini</name>
    <dbReference type="NCBI Taxonomy" id="1538125"/>
    <lineage>
        <taxon>Eukaryota</taxon>
        <taxon>Metazoa</taxon>
        <taxon>Ecdysozoa</taxon>
        <taxon>Arthropoda</taxon>
        <taxon>Chelicerata</taxon>
        <taxon>Arachnida</taxon>
        <taxon>Araneae</taxon>
        <taxon>Araneomorphae</taxon>
        <taxon>Entelegynae</taxon>
        <taxon>Araneoidea</taxon>
        <taxon>Araneidae</taxon>
        <taxon>Caerostris</taxon>
    </lineage>
</organism>
<comment type="caution">
    <text evidence="2">The sequence shown here is derived from an EMBL/GenBank/DDBJ whole genome shotgun (WGS) entry which is preliminary data.</text>
</comment>
<reference evidence="2 3" key="1">
    <citation type="submission" date="2021-06" db="EMBL/GenBank/DDBJ databases">
        <title>Caerostris darwini draft genome.</title>
        <authorList>
            <person name="Kono N."/>
            <person name="Arakawa K."/>
        </authorList>
    </citation>
    <scope>NUCLEOTIDE SEQUENCE [LARGE SCALE GENOMIC DNA]</scope>
</reference>
<evidence type="ECO:0000313" key="3">
    <source>
        <dbReference type="Proteomes" id="UP001054837"/>
    </source>
</evidence>
<proteinExistence type="predicted"/>
<evidence type="ECO:0000313" key="2">
    <source>
        <dbReference type="EMBL" id="GIX79283.1"/>
    </source>
</evidence>
<protein>
    <submittedName>
        <fullName evidence="2">Uncharacterized protein</fullName>
    </submittedName>
</protein>
<dbReference type="EMBL" id="BPLQ01001175">
    <property type="protein sequence ID" value="GIX79283.1"/>
    <property type="molecule type" value="Genomic_DNA"/>
</dbReference>
<accession>A0AAV4N4C4</accession>
<keyword evidence="3" id="KW-1185">Reference proteome</keyword>
<dbReference type="AlphaFoldDB" id="A0AAV4N4C4"/>
<sequence length="141" mass="16094">MDDNPPLPFASHGCTPSSTRGDATTPTGRQEDDRRRKNRLFKLSDTCLHRSPKSAGRFRALRRVGALAYTATALPWQGCTHFWGPWDEAKRNEDESPHNSSETHPVVFEKTPFSLQTKRTCIGHDFHLSRSSRWMMPFLNP</sequence>
<feature type="region of interest" description="Disordered" evidence="1">
    <location>
        <begin position="1"/>
        <end position="40"/>
    </location>
</feature>
<dbReference type="Proteomes" id="UP001054837">
    <property type="component" value="Unassembled WGS sequence"/>
</dbReference>